<reference evidence="2 3" key="1">
    <citation type="journal article" date="2016" name="Nat. Commun.">
        <title>Thousands of microbial genomes shed light on interconnected biogeochemical processes in an aquifer system.</title>
        <authorList>
            <person name="Anantharaman K."/>
            <person name="Brown C.T."/>
            <person name="Hug L.A."/>
            <person name="Sharon I."/>
            <person name="Castelle C.J."/>
            <person name="Probst A.J."/>
            <person name="Thomas B.C."/>
            <person name="Singh A."/>
            <person name="Wilkins M.J."/>
            <person name="Karaoz U."/>
            <person name="Brodie E.L."/>
            <person name="Williams K.H."/>
            <person name="Hubbard S.S."/>
            <person name="Banfield J.F."/>
        </authorList>
    </citation>
    <scope>NUCLEOTIDE SEQUENCE [LARGE SCALE GENOMIC DNA]</scope>
</reference>
<comment type="caution">
    <text evidence="2">The sequence shown here is derived from an EMBL/GenBank/DDBJ whole genome shotgun (WGS) entry which is preliminary data.</text>
</comment>
<evidence type="ECO:0000313" key="2">
    <source>
        <dbReference type="EMBL" id="OGY11493.1"/>
    </source>
</evidence>
<sequence length="388" mass="43114">MEILLQEVLQSKLVLRRGFAPIVAIVIVAAALVIFGFRFFLGPTKTITQVFKGGANEGNCRSGSIAKFDTEFTDFEKINAINPIGGIGGGSPGRSYIGVVKEVEVPVYSPTDMILENIIFAKRPFDPLTSITKTDSKGEYGLYFRLNCDMTLLFDHIDRVSDRIMTVAPKEPSESSRTDNNPPVNIEIKKGELLGYTNGTPQARTFDFLVIDRSKPATHINPKRWEWEQAVYAQCPYDYFTDELKEKYYAKIGEVIEKSTGREFTPSGTCGQLSYDVPGTASGGWFKGESTDTKGDYLAIARQAISPKRVNVAVKKDGLFDSDSVIRVDSAEVFPDEIKVGDEECYQDSNQNKWAYIKLVSEKELSMVRGSGSCPSTFPESAAEMWER</sequence>
<dbReference type="EMBL" id="MHBZ01000017">
    <property type="protein sequence ID" value="OGY11493.1"/>
    <property type="molecule type" value="Genomic_DNA"/>
</dbReference>
<name>A0A1G1V809_9BACT</name>
<evidence type="ECO:0000256" key="1">
    <source>
        <dbReference type="SAM" id="Phobius"/>
    </source>
</evidence>
<protein>
    <submittedName>
        <fullName evidence="2">Uncharacterized protein</fullName>
    </submittedName>
</protein>
<keyword evidence="1" id="KW-0472">Membrane</keyword>
<organism evidence="2 3">
    <name type="scientific">Candidatus Blackburnbacteria bacterium RIFCSPHIGHO2_02_FULL_44_20</name>
    <dbReference type="NCBI Taxonomy" id="1797516"/>
    <lineage>
        <taxon>Bacteria</taxon>
        <taxon>Candidatus Blackburniibacteriota</taxon>
    </lineage>
</organism>
<dbReference type="AlphaFoldDB" id="A0A1G1V809"/>
<evidence type="ECO:0000313" key="3">
    <source>
        <dbReference type="Proteomes" id="UP000178319"/>
    </source>
</evidence>
<gene>
    <name evidence="2" type="ORF">A3D26_04695</name>
</gene>
<accession>A0A1G1V809</accession>
<keyword evidence="1" id="KW-1133">Transmembrane helix</keyword>
<keyword evidence="1" id="KW-0812">Transmembrane</keyword>
<feature type="transmembrane region" description="Helical" evidence="1">
    <location>
        <begin position="20"/>
        <end position="41"/>
    </location>
</feature>
<proteinExistence type="predicted"/>
<dbReference type="Proteomes" id="UP000178319">
    <property type="component" value="Unassembled WGS sequence"/>
</dbReference>